<dbReference type="InterPro" id="IPR011527">
    <property type="entry name" value="ABC1_TM_dom"/>
</dbReference>
<evidence type="ECO:0000256" key="5">
    <source>
        <dbReference type="SAM" id="Phobius"/>
    </source>
</evidence>
<name>A0A4R2BUC9_9HYPH</name>
<evidence type="ECO:0000313" key="8">
    <source>
        <dbReference type="EMBL" id="TCN31418.1"/>
    </source>
</evidence>
<dbReference type="SUPFAM" id="SSF52540">
    <property type="entry name" value="P-loop containing nucleoside triphosphate hydrolases"/>
    <property type="match status" value="1"/>
</dbReference>
<sequence length="903" mass="101273">MEPRLSRYIWTHTRKSQLWILLIVALSMIPYFMSFDLPKQIVNGPIQGQGFETPGATQLFLPISFSLPYFGEVNMFSGIELGRQGTLLALSLVFLLLVIINGLFKFYINTYKGRLGERLLRRIRFELVDRVLRFPPHHLKRVKPAEISTMIKDEVEPMGGFTGDAFVQPALLGGQALTALIFILIQSFWLGIIAFVIVAIQAIIIPRMRRRLLVLGRERQLTARELSGRVSEIVDGIGTIRGHDTSNYERADIAARLGRIFKIRYDLYQWKFLVKFLNNFLAQVTPFLFYSIGGYFALQGRLDIGQLVAVIGAYKDLPGPLKELIDWDQARQDVQVKYTQVVEQFSVEPLIDPKVQEVSVASPPVLSGALAAVNLTLADDGGAKLIEHVSFQVRPGETVAVTGGTGGGGEALAEALGRLAWPASGRIVVGEDDIHELPEAVIGRRISYASSEVYAFQGSLGDNLLYGLKHAPLTEVVYEGDKAAHRRWELLEAKLAGNPSLDLNSDWIDYGAAGATGPEDLFGKIRAVLDVVLLTNDISALAVRSTINSVEHEAFTQEIVEMRAALRRRLEAEKLSDLVVFFEPGSYNIEATVGENLLFGTVTDRARWEDALENHPFFKTVLKRAGLHETFYEMGLEIAENVVELFRDLPPDHPFFQQLTFMTSDEIPGYEALLQKVRGRPLDEVSEEDAIRIIRLCFGYIEPRHRFGLLSEELMQKIVESRREFSDGLPADLVGIIEHYQPNRYMASATILDNVLFGRIGHKHTDGSDKIRAIVRDLFEALGLYNKVLAFGLDFDVGAGGKRLTAGQRQKLNLARSLIRLSDFYIINQPLLALDQRTQDQITRNVFAFLHDEKRDPAIVWVLSNPALSELFDRVVHFENGRLVHEETVEAPSKDSDYKELAS</sequence>
<dbReference type="Gene3D" id="3.40.50.300">
    <property type="entry name" value="P-loop containing nucleotide triphosphate hydrolases"/>
    <property type="match status" value="2"/>
</dbReference>
<gene>
    <name evidence="8" type="ORF">EV184_106191</name>
</gene>
<keyword evidence="3 5" id="KW-1133">Transmembrane helix</keyword>
<evidence type="ECO:0000259" key="6">
    <source>
        <dbReference type="PROSITE" id="PS50893"/>
    </source>
</evidence>
<dbReference type="GO" id="GO:0140359">
    <property type="term" value="F:ABC-type transporter activity"/>
    <property type="evidence" value="ECO:0007669"/>
    <property type="project" value="InterPro"/>
</dbReference>
<evidence type="ECO:0000256" key="3">
    <source>
        <dbReference type="ARBA" id="ARBA00022989"/>
    </source>
</evidence>
<dbReference type="Gene3D" id="1.20.1560.10">
    <property type="entry name" value="ABC transporter type 1, transmembrane domain"/>
    <property type="match status" value="1"/>
</dbReference>
<dbReference type="PROSITE" id="PS50929">
    <property type="entry name" value="ABC_TM1F"/>
    <property type="match status" value="1"/>
</dbReference>
<dbReference type="RefSeq" id="WP_132074695.1">
    <property type="nucleotide sequence ID" value="NZ_SLVU01000006.1"/>
</dbReference>
<comment type="caution">
    <text evidence="8">The sequence shown here is derived from an EMBL/GenBank/DDBJ whole genome shotgun (WGS) entry which is preliminary data.</text>
</comment>
<dbReference type="PANTHER" id="PTHR24221">
    <property type="entry name" value="ATP-BINDING CASSETTE SUB-FAMILY B"/>
    <property type="match status" value="1"/>
</dbReference>
<evidence type="ECO:0000256" key="1">
    <source>
        <dbReference type="ARBA" id="ARBA00004651"/>
    </source>
</evidence>
<dbReference type="InterPro" id="IPR036640">
    <property type="entry name" value="ABC1_TM_sf"/>
</dbReference>
<dbReference type="InterPro" id="IPR027417">
    <property type="entry name" value="P-loop_NTPase"/>
</dbReference>
<keyword evidence="2 5" id="KW-0812">Transmembrane</keyword>
<dbReference type="GO" id="GO:0005886">
    <property type="term" value="C:plasma membrane"/>
    <property type="evidence" value="ECO:0007669"/>
    <property type="project" value="UniProtKB-SubCell"/>
</dbReference>
<feature type="transmembrane region" description="Helical" evidence="5">
    <location>
        <begin position="87"/>
        <end position="108"/>
    </location>
</feature>
<dbReference type="PROSITE" id="PS50893">
    <property type="entry name" value="ABC_TRANSPORTER_2"/>
    <property type="match status" value="1"/>
</dbReference>
<organism evidence="8 9">
    <name type="scientific">Sinorhizobium americanum</name>
    <dbReference type="NCBI Taxonomy" id="194963"/>
    <lineage>
        <taxon>Bacteria</taxon>
        <taxon>Pseudomonadati</taxon>
        <taxon>Pseudomonadota</taxon>
        <taxon>Alphaproteobacteria</taxon>
        <taxon>Hyphomicrobiales</taxon>
        <taxon>Rhizobiaceae</taxon>
        <taxon>Sinorhizobium/Ensifer group</taxon>
        <taxon>Sinorhizobium</taxon>
    </lineage>
</organism>
<dbReference type="InterPro" id="IPR003439">
    <property type="entry name" value="ABC_transporter-like_ATP-bd"/>
</dbReference>
<evidence type="ECO:0000313" key="9">
    <source>
        <dbReference type="Proteomes" id="UP000295043"/>
    </source>
</evidence>
<dbReference type="Proteomes" id="UP000295043">
    <property type="component" value="Unassembled WGS sequence"/>
</dbReference>
<dbReference type="GO" id="GO:0016887">
    <property type="term" value="F:ATP hydrolysis activity"/>
    <property type="evidence" value="ECO:0007669"/>
    <property type="project" value="InterPro"/>
</dbReference>
<feature type="domain" description="ABC transporter" evidence="6">
    <location>
        <begin position="370"/>
        <end position="901"/>
    </location>
</feature>
<evidence type="ECO:0000259" key="7">
    <source>
        <dbReference type="PROSITE" id="PS50929"/>
    </source>
</evidence>
<dbReference type="PANTHER" id="PTHR24221:SF646">
    <property type="entry name" value="HAEMOLYSIN SECRETION ATP-BINDING PROTEIN"/>
    <property type="match status" value="1"/>
</dbReference>
<dbReference type="AlphaFoldDB" id="A0A4R2BUC9"/>
<dbReference type="GO" id="GO:0005524">
    <property type="term" value="F:ATP binding"/>
    <property type="evidence" value="ECO:0007669"/>
    <property type="project" value="InterPro"/>
</dbReference>
<dbReference type="SUPFAM" id="SSF90123">
    <property type="entry name" value="ABC transporter transmembrane region"/>
    <property type="match status" value="1"/>
</dbReference>
<keyword evidence="4 5" id="KW-0472">Membrane</keyword>
<dbReference type="InterPro" id="IPR039421">
    <property type="entry name" value="Type_1_exporter"/>
</dbReference>
<evidence type="ECO:0000256" key="2">
    <source>
        <dbReference type="ARBA" id="ARBA00022692"/>
    </source>
</evidence>
<feature type="transmembrane region" description="Helical" evidence="5">
    <location>
        <begin position="179"/>
        <end position="205"/>
    </location>
</feature>
<dbReference type="Pfam" id="PF00005">
    <property type="entry name" value="ABC_tran"/>
    <property type="match status" value="1"/>
</dbReference>
<dbReference type="Pfam" id="PF00664">
    <property type="entry name" value="ABC_membrane"/>
    <property type="match status" value="1"/>
</dbReference>
<feature type="transmembrane region" description="Helical" evidence="5">
    <location>
        <begin position="18"/>
        <end position="35"/>
    </location>
</feature>
<feature type="domain" description="ABC transmembrane type-1" evidence="7">
    <location>
        <begin position="90"/>
        <end position="326"/>
    </location>
</feature>
<protein>
    <submittedName>
        <fullName evidence="8">ABC transporter family protein</fullName>
    </submittedName>
</protein>
<proteinExistence type="predicted"/>
<dbReference type="EMBL" id="SLVU01000006">
    <property type="protein sequence ID" value="TCN31418.1"/>
    <property type="molecule type" value="Genomic_DNA"/>
</dbReference>
<comment type="subcellular location">
    <subcellularLocation>
        <location evidence="1">Cell membrane</location>
        <topology evidence="1">Multi-pass membrane protein</topology>
    </subcellularLocation>
</comment>
<dbReference type="CDD" id="cd07346">
    <property type="entry name" value="ABC_6TM_exporters"/>
    <property type="match status" value="1"/>
</dbReference>
<reference evidence="8 9" key="1">
    <citation type="submission" date="2019-03" db="EMBL/GenBank/DDBJ databases">
        <title>Genomic Encyclopedia of Type Strains, Phase IV (KMG-V): Genome sequencing to study the core and pangenomes of soil and plant-associated prokaryotes.</title>
        <authorList>
            <person name="Whitman W."/>
        </authorList>
    </citation>
    <scope>NUCLEOTIDE SEQUENCE [LARGE SCALE GENOMIC DNA]</scope>
    <source>
        <strain evidence="8 9">23C40</strain>
    </source>
</reference>
<evidence type="ECO:0000256" key="4">
    <source>
        <dbReference type="ARBA" id="ARBA00023136"/>
    </source>
</evidence>
<accession>A0A4R2BUC9</accession>